<reference evidence="4" key="1">
    <citation type="journal article" date="2019" name="Int. J. Syst. Evol. Microbiol.">
        <title>The Global Catalogue of Microorganisms (GCM) 10K type strain sequencing project: providing services to taxonomists for standard genome sequencing and annotation.</title>
        <authorList>
            <consortium name="The Broad Institute Genomics Platform"/>
            <consortium name="The Broad Institute Genome Sequencing Center for Infectious Disease"/>
            <person name="Wu L."/>
            <person name="Ma J."/>
        </authorList>
    </citation>
    <scope>NUCLEOTIDE SEQUENCE [LARGE SCALE GENOMIC DNA]</scope>
    <source>
        <strain evidence="4">JCM 13006</strain>
    </source>
</reference>
<keyword evidence="2" id="KW-0732">Signal</keyword>
<dbReference type="RefSeq" id="WP_345695088.1">
    <property type="nucleotide sequence ID" value="NZ_BAABIS010000001.1"/>
</dbReference>
<dbReference type="InterPro" id="IPR006311">
    <property type="entry name" value="TAT_signal"/>
</dbReference>
<gene>
    <name evidence="3" type="ORF">GCM10023235_04970</name>
</gene>
<dbReference type="PROSITE" id="PS51318">
    <property type="entry name" value="TAT"/>
    <property type="match status" value="1"/>
</dbReference>
<dbReference type="EMBL" id="BAABIS010000001">
    <property type="protein sequence ID" value="GAA4833487.1"/>
    <property type="molecule type" value="Genomic_DNA"/>
</dbReference>
<feature type="compositionally biased region" description="Low complexity" evidence="1">
    <location>
        <begin position="191"/>
        <end position="219"/>
    </location>
</feature>
<keyword evidence="4" id="KW-1185">Reference proteome</keyword>
<comment type="caution">
    <text evidence="3">The sequence shown here is derived from an EMBL/GenBank/DDBJ whole genome shotgun (WGS) entry which is preliminary data.</text>
</comment>
<evidence type="ECO:0000256" key="2">
    <source>
        <dbReference type="SAM" id="SignalP"/>
    </source>
</evidence>
<name>A0ABP9D921_9ACTN</name>
<feature type="region of interest" description="Disordered" evidence="1">
    <location>
        <begin position="191"/>
        <end position="227"/>
    </location>
</feature>
<proteinExistence type="predicted"/>
<protein>
    <submittedName>
        <fullName evidence="3">Uncharacterized protein</fullName>
    </submittedName>
</protein>
<feature type="chain" id="PRO_5045086374" evidence="2">
    <location>
        <begin position="38"/>
        <end position="227"/>
    </location>
</feature>
<sequence length="227" mass="23395">MRTPNRRRDRRALPAGLLAAAVASAALLFSWGGPASAATDVEAIRNGGFNIGNHLTFWSCGRMVLPASGASSGLQGYPGDVDYAGCSQEVPVEPSSTYTLTANVQGPYVFVGATGTGGPDPSLWSNLPQSNVLRTTFTTGPSTTSVTVWFHGWYLQGPYVINHISLFGPGKPQPCWITLLPVAPTSPAAFFTPTPGGGSFSPTPDTTVSPSPGSSVSPSPSGPCLPS</sequence>
<accession>A0ABP9D921</accession>
<evidence type="ECO:0000313" key="4">
    <source>
        <dbReference type="Proteomes" id="UP001501752"/>
    </source>
</evidence>
<feature type="signal peptide" evidence="2">
    <location>
        <begin position="1"/>
        <end position="37"/>
    </location>
</feature>
<evidence type="ECO:0000313" key="3">
    <source>
        <dbReference type="EMBL" id="GAA4833487.1"/>
    </source>
</evidence>
<organism evidence="3 4">
    <name type="scientific">Kitasatospora terrestris</name>
    <dbReference type="NCBI Taxonomy" id="258051"/>
    <lineage>
        <taxon>Bacteria</taxon>
        <taxon>Bacillati</taxon>
        <taxon>Actinomycetota</taxon>
        <taxon>Actinomycetes</taxon>
        <taxon>Kitasatosporales</taxon>
        <taxon>Streptomycetaceae</taxon>
        <taxon>Kitasatospora</taxon>
    </lineage>
</organism>
<evidence type="ECO:0000256" key="1">
    <source>
        <dbReference type="SAM" id="MobiDB-lite"/>
    </source>
</evidence>
<dbReference type="Proteomes" id="UP001501752">
    <property type="component" value="Unassembled WGS sequence"/>
</dbReference>